<evidence type="ECO:0000313" key="2">
    <source>
        <dbReference type="EMBL" id="AHB62376.1"/>
    </source>
</evidence>
<reference evidence="2" key="1">
    <citation type="submission" date="2013-08" db="EMBL/GenBank/DDBJ databases">
        <title>The neuropeptide complement of the marine annelid Platynereis dumerilii.</title>
        <authorList>
            <person name="Conzelmann M."/>
            <person name="Williams E.A."/>
            <person name="Krug K."/>
            <person name="Franz-Wachtel M."/>
            <person name="Macek B."/>
            <person name="Jekely G."/>
        </authorList>
    </citation>
    <scope>NUCLEOTIDE SEQUENCE</scope>
</reference>
<accession>V5TE09</accession>
<dbReference type="EMBL" id="KF515937">
    <property type="protein sequence ID" value="AHB62376.1"/>
    <property type="molecule type" value="mRNA"/>
</dbReference>
<proteinExistence type="evidence at transcript level"/>
<feature type="signal peptide" evidence="1">
    <location>
        <begin position="1"/>
        <end position="26"/>
    </location>
</feature>
<keyword evidence="2" id="KW-0527">Neuropeptide</keyword>
<keyword evidence="1" id="KW-0732">Signal</keyword>
<sequence>MEKIAVFLLVATIALAFSASINQADALYLPTNRVMKRSAAAAAANNHVKISSPRQKRYTDYQERASAFCTGLCMYEERKSYSECFDLCNYY</sequence>
<evidence type="ECO:0000256" key="1">
    <source>
        <dbReference type="SAM" id="SignalP"/>
    </source>
</evidence>
<protein>
    <submittedName>
        <fullName evidence="2">QERAS neuropeptide</fullName>
    </submittedName>
</protein>
<feature type="chain" id="PRO_5004741846" evidence="1">
    <location>
        <begin position="27"/>
        <end position="91"/>
    </location>
</feature>
<name>V5TE09_PLADU</name>
<dbReference type="AlphaFoldDB" id="V5TE09"/>
<dbReference type="GO" id="GO:0007218">
    <property type="term" value="P:neuropeptide signaling pathway"/>
    <property type="evidence" value="ECO:0007669"/>
    <property type="project" value="UniProtKB-KW"/>
</dbReference>
<organism evidence="2">
    <name type="scientific">Platynereis dumerilii</name>
    <name type="common">Dumeril's clam worm</name>
    <dbReference type="NCBI Taxonomy" id="6359"/>
    <lineage>
        <taxon>Eukaryota</taxon>
        <taxon>Metazoa</taxon>
        <taxon>Spiralia</taxon>
        <taxon>Lophotrochozoa</taxon>
        <taxon>Annelida</taxon>
        <taxon>Polychaeta</taxon>
        <taxon>Errantia</taxon>
        <taxon>Phyllodocida</taxon>
        <taxon>Nereididae</taxon>
        <taxon>Platynereis</taxon>
    </lineage>
</organism>